<dbReference type="GO" id="GO:0046872">
    <property type="term" value="F:metal ion binding"/>
    <property type="evidence" value="ECO:0007669"/>
    <property type="project" value="UniProtKB-KW"/>
</dbReference>
<name>A0AAV8V5S9_9CUCU</name>
<dbReference type="InterPro" id="IPR027806">
    <property type="entry name" value="HARBI1_dom"/>
</dbReference>
<dbReference type="Pfam" id="PF13359">
    <property type="entry name" value="DDE_Tnp_4"/>
    <property type="match status" value="1"/>
</dbReference>
<evidence type="ECO:0000313" key="5">
    <source>
        <dbReference type="Proteomes" id="UP001159042"/>
    </source>
</evidence>
<gene>
    <name evidence="4" type="ORF">NQ315_003524</name>
</gene>
<reference evidence="4 5" key="1">
    <citation type="journal article" date="2023" name="Insect Mol. Biol.">
        <title>Genome sequencing provides insights into the evolution of gene families encoding plant cell wall-degrading enzymes in longhorned beetles.</title>
        <authorList>
            <person name="Shin N.R."/>
            <person name="Okamura Y."/>
            <person name="Kirsch R."/>
            <person name="Pauchet Y."/>
        </authorList>
    </citation>
    <scope>NUCLEOTIDE SEQUENCE [LARGE SCALE GENOMIC DNA]</scope>
    <source>
        <strain evidence="4">EAD_L_NR</strain>
    </source>
</reference>
<dbReference type="EMBL" id="JANEYG010000692">
    <property type="protein sequence ID" value="KAJ8909281.1"/>
    <property type="molecule type" value="Genomic_DNA"/>
</dbReference>
<accession>A0AAV8V5S9</accession>
<evidence type="ECO:0000256" key="2">
    <source>
        <dbReference type="ARBA" id="ARBA00022723"/>
    </source>
</evidence>
<comment type="caution">
    <text evidence="4">The sequence shown here is derived from an EMBL/GenBank/DDBJ whole genome shotgun (WGS) entry which is preliminary data.</text>
</comment>
<comment type="cofactor">
    <cofactor evidence="1">
        <name>a divalent metal cation</name>
        <dbReference type="ChEBI" id="CHEBI:60240"/>
    </cofactor>
</comment>
<sequence>MEEILEAIIVADGEDPDVELAIFDNILIDRDGVEEFQRADLPRLQNVFRIPHVIVTEAGDRIEGFKALLIILKRLAYPCRLVELKKFFNMSSQSISQIVKSTCSIMLAQQGNLLEDLNRLEWLTREGIEAYAEAIYTKGGAINNCCGFIDGTARAMCRPSVDQQDYYSGHKKVHCLKYQSVICPDGIICSLIGAYPGRRHDAAIFRDSNLYQQLEQKAVFGNDKFVLFGDQGYGLLELLITPFPGAPDNMPAQHLQFNQSMQVLRVAVVTYFVGAAF</sequence>
<keyword evidence="2" id="KW-0479">Metal-binding</keyword>
<evidence type="ECO:0000256" key="1">
    <source>
        <dbReference type="ARBA" id="ARBA00001968"/>
    </source>
</evidence>
<dbReference type="Proteomes" id="UP001159042">
    <property type="component" value="Unassembled WGS sequence"/>
</dbReference>
<protein>
    <recommendedName>
        <fullName evidence="3">DDE Tnp4 domain-containing protein</fullName>
    </recommendedName>
</protein>
<dbReference type="PANTHER" id="PTHR34615">
    <property type="entry name" value="PX DOMAIN-CONTAINING PROTEIN"/>
    <property type="match status" value="1"/>
</dbReference>
<keyword evidence="5" id="KW-1185">Reference proteome</keyword>
<evidence type="ECO:0000313" key="4">
    <source>
        <dbReference type="EMBL" id="KAJ8909281.1"/>
    </source>
</evidence>
<evidence type="ECO:0000259" key="3">
    <source>
        <dbReference type="Pfam" id="PF13359"/>
    </source>
</evidence>
<dbReference type="PANTHER" id="PTHR34615:SF1">
    <property type="entry name" value="PX DOMAIN-CONTAINING PROTEIN"/>
    <property type="match status" value="1"/>
</dbReference>
<feature type="domain" description="DDE Tnp4" evidence="3">
    <location>
        <begin position="149"/>
        <end position="268"/>
    </location>
</feature>
<proteinExistence type="predicted"/>
<dbReference type="AlphaFoldDB" id="A0AAV8V5S9"/>
<organism evidence="4 5">
    <name type="scientific">Exocentrus adspersus</name>
    <dbReference type="NCBI Taxonomy" id="1586481"/>
    <lineage>
        <taxon>Eukaryota</taxon>
        <taxon>Metazoa</taxon>
        <taxon>Ecdysozoa</taxon>
        <taxon>Arthropoda</taxon>
        <taxon>Hexapoda</taxon>
        <taxon>Insecta</taxon>
        <taxon>Pterygota</taxon>
        <taxon>Neoptera</taxon>
        <taxon>Endopterygota</taxon>
        <taxon>Coleoptera</taxon>
        <taxon>Polyphaga</taxon>
        <taxon>Cucujiformia</taxon>
        <taxon>Chrysomeloidea</taxon>
        <taxon>Cerambycidae</taxon>
        <taxon>Lamiinae</taxon>
        <taxon>Acanthocinini</taxon>
        <taxon>Exocentrus</taxon>
    </lineage>
</organism>